<sequence length="143" mass="15811">MLSQRASTAVAVALVSNVVSGAASPSLPPQSVFINPLSFAVLGQNATFRDSAFGPSFNPTFYAPAVLPDIQQRIPQHSWLRSFADSSTWNSRPWGQTRTQDIPSVFLERHQRKQIHHHPLLSRKKPRPQLSTTNTLKISLPSS</sequence>
<proteinExistence type="predicted"/>
<comment type="caution">
    <text evidence="1">The sequence shown here is derived from an EMBL/GenBank/DDBJ whole genome shotgun (WGS) entry which is preliminary data.</text>
</comment>
<keyword evidence="2" id="KW-1185">Reference proteome</keyword>
<dbReference type="EMBL" id="WQMT02000002">
    <property type="protein sequence ID" value="KAG9225676.1"/>
    <property type="molecule type" value="Genomic_DNA"/>
</dbReference>
<reference evidence="1 2" key="1">
    <citation type="journal article" date="2021" name="Appl. Environ. Microbiol.">
        <title>Genetic linkage and physical mapping for an oyster mushroom Pleurotus cornucopiae and QTL analysis for the trait cap color.</title>
        <authorList>
            <person name="Zhang Y."/>
            <person name="Gao W."/>
            <person name="Sonnenberg A."/>
            <person name="Chen Q."/>
            <person name="Zhang J."/>
            <person name="Huang C."/>
        </authorList>
    </citation>
    <scope>NUCLEOTIDE SEQUENCE [LARGE SCALE GENOMIC DNA]</scope>
    <source>
        <strain evidence="1">CCMSSC00406</strain>
    </source>
</reference>
<protein>
    <submittedName>
        <fullName evidence="1">Uncharacterized protein</fullName>
    </submittedName>
</protein>
<gene>
    <name evidence="1" type="ORF">CCMSSC00406_0007533</name>
</gene>
<evidence type="ECO:0000313" key="2">
    <source>
        <dbReference type="Proteomes" id="UP000824881"/>
    </source>
</evidence>
<dbReference type="Proteomes" id="UP000824881">
    <property type="component" value="Unassembled WGS sequence"/>
</dbReference>
<evidence type="ECO:0000313" key="1">
    <source>
        <dbReference type="EMBL" id="KAG9225676.1"/>
    </source>
</evidence>
<name>A0ACB7J6S1_PLECO</name>
<organism evidence="1 2">
    <name type="scientific">Pleurotus cornucopiae</name>
    <name type="common">Cornucopia mushroom</name>
    <dbReference type="NCBI Taxonomy" id="5321"/>
    <lineage>
        <taxon>Eukaryota</taxon>
        <taxon>Fungi</taxon>
        <taxon>Dikarya</taxon>
        <taxon>Basidiomycota</taxon>
        <taxon>Agaricomycotina</taxon>
        <taxon>Agaricomycetes</taxon>
        <taxon>Agaricomycetidae</taxon>
        <taxon>Agaricales</taxon>
        <taxon>Pleurotineae</taxon>
        <taxon>Pleurotaceae</taxon>
        <taxon>Pleurotus</taxon>
    </lineage>
</organism>
<accession>A0ACB7J6S1</accession>